<evidence type="ECO:0000313" key="6">
    <source>
        <dbReference type="EMBL" id="ORC37723.1"/>
    </source>
</evidence>
<feature type="domain" description="PFL" evidence="5">
    <location>
        <begin position="8"/>
        <end position="665"/>
    </location>
</feature>
<keyword evidence="7" id="KW-1185">Reference proteome</keyword>
<name>A0A1Y1S1V7_9SPIO</name>
<keyword evidence="2" id="KW-0456">Lyase</keyword>
<dbReference type="GO" id="GO:0016829">
    <property type="term" value="F:lyase activity"/>
    <property type="evidence" value="ECO:0007669"/>
    <property type="project" value="UniProtKB-KW"/>
</dbReference>
<dbReference type="STRING" id="1963862.B4O97_01595"/>
<comment type="caution">
    <text evidence="3">Lacks conserved residue(s) required for the propagation of feature annotation.</text>
</comment>
<dbReference type="InterPro" id="IPR001150">
    <property type="entry name" value="Gly_radical"/>
</dbReference>
<dbReference type="Pfam" id="PF02901">
    <property type="entry name" value="PFL-like"/>
    <property type="match status" value="1"/>
</dbReference>
<reference evidence="6 7" key="1">
    <citation type="submission" date="2017-03" db="EMBL/GenBank/DDBJ databases">
        <title>Draft Genome sequence of Marispirochaeta sp. strain JC444.</title>
        <authorList>
            <person name="Shivani Y."/>
            <person name="Subhash Y."/>
            <person name="Sasikala C."/>
            <person name="Ramana C."/>
        </authorList>
    </citation>
    <scope>NUCLEOTIDE SEQUENCE [LARGE SCALE GENOMIC DNA]</scope>
    <source>
        <strain evidence="6 7">JC444</strain>
    </source>
</reference>
<dbReference type="AlphaFoldDB" id="A0A1Y1S1V7"/>
<organism evidence="6 7">
    <name type="scientific">Marispirochaeta aestuarii</name>
    <dbReference type="NCBI Taxonomy" id="1963862"/>
    <lineage>
        <taxon>Bacteria</taxon>
        <taxon>Pseudomonadati</taxon>
        <taxon>Spirochaetota</taxon>
        <taxon>Spirochaetia</taxon>
        <taxon>Spirochaetales</taxon>
        <taxon>Spirochaetaceae</taxon>
        <taxon>Marispirochaeta</taxon>
    </lineage>
</organism>
<comment type="caution">
    <text evidence="6">The sequence shown here is derived from an EMBL/GenBank/DDBJ whole genome shotgun (WGS) entry which is preliminary data.</text>
</comment>
<evidence type="ECO:0000256" key="3">
    <source>
        <dbReference type="PROSITE-ProRule" id="PRU00493"/>
    </source>
</evidence>
<dbReference type="SUPFAM" id="SSF51998">
    <property type="entry name" value="PFL-like glycyl radical enzymes"/>
    <property type="match status" value="1"/>
</dbReference>
<dbReference type="InterPro" id="IPR051215">
    <property type="entry name" value="GRE"/>
</dbReference>
<dbReference type="OrthoDB" id="9803969at2"/>
<evidence type="ECO:0000259" key="4">
    <source>
        <dbReference type="PROSITE" id="PS51149"/>
    </source>
</evidence>
<dbReference type="Proteomes" id="UP000192343">
    <property type="component" value="Unassembled WGS sequence"/>
</dbReference>
<dbReference type="Gene3D" id="3.20.70.20">
    <property type="match status" value="1"/>
</dbReference>
<dbReference type="PROSITE" id="PS51554">
    <property type="entry name" value="PFL"/>
    <property type="match status" value="1"/>
</dbReference>
<dbReference type="EMBL" id="MWQY01000002">
    <property type="protein sequence ID" value="ORC37723.1"/>
    <property type="molecule type" value="Genomic_DNA"/>
</dbReference>
<evidence type="ECO:0000313" key="7">
    <source>
        <dbReference type="Proteomes" id="UP000192343"/>
    </source>
</evidence>
<evidence type="ECO:0000256" key="1">
    <source>
        <dbReference type="ARBA" id="ARBA00022818"/>
    </source>
</evidence>
<dbReference type="PROSITE" id="PS51149">
    <property type="entry name" value="GLY_RADICAL_2"/>
    <property type="match status" value="1"/>
</dbReference>
<evidence type="ECO:0000256" key="2">
    <source>
        <dbReference type="ARBA" id="ARBA00023239"/>
    </source>
</evidence>
<evidence type="ECO:0008006" key="8">
    <source>
        <dbReference type="Google" id="ProtNLM"/>
    </source>
</evidence>
<gene>
    <name evidence="6" type="ORF">B4O97_01595</name>
</gene>
<sequence length="793" mass="88685">MSYLDNPIRLQEVRSFYLERLLKPKLTSERADIVTRSYARTEGSHPITRRAQALKDILAEMSIYIKPWELLAGNLGPEPVSAPVFPEGGADFILEEMDSYGTRPGDKFEVSEETKTELRRILPLWKGKTLKEYGLSLMPEGPVRMREAGVFSAENMLTCGTGHFLPDYTKVLEQGFRGISEQAKAALMTLDLSREEGYEKRIFYEAVLTICAAVRDFSLRYAELADSMAAEEKEEERRRELKKIAEVCRRVPWEPAAGFAEAVQSLWFTHLVCYIDSNGYGVTLGRSASCLYPWYRSSIASGEIDREGALALLVSLFFKTNDILKLYNNNAAQNYGGFPVGQPVQLGGINAAGEDDTNELSFLFLEAEKKVKLYQPDIGFLWTEKINPGFFRAATELVATNSKPKFFNYHVGSAMYRQAGLSEETAQKDWAFIGCVEYGVPGKTWTWADAAMFNLAKCLELALNDGIDPVSGSRLGPQTGSPEDFKDFSQFLSALQRQIAYMFDLTVQGITALQVAHKHCWPEPYESLLVDGCMQSGREVNQGGATSYHTGVQFVGFATVVDSLLAIKHFVFEHRSINFRDLVDNLGENFRNNEVLRVRLLRETPRFGMDRDDINSLAGEVFTYCCDTAGRYRDIWGGLYTASLYSLTAHVGFGARVGATPDGRMAFSPLSDASSPSQGLQNGSVTEIFTTQSKLPHHKAINGTLLNMKLNKKLLSGPEGTARLQNLISTYFKMGGFHVQFNVVDVEVLKDAQANPDKYPDFLIRVAAYVTNWNQLSRDVQNEIISRAEMESF</sequence>
<accession>A0A1Y1S1V7</accession>
<dbReference type="InterPro" id="IPR004184">
    <property type="entry name" value="PFL_dom"/>
</dbReference>
<dbReference type="PANTHER" id="PTHR43641:SF2">
    <property type="entry name" value="DEHYDRATASE YBIW-RELATED"/>
    <property type="match status" value="1"/>
</dbReference>
<dbReference type="RefSeq" id="WP_083047660.1">
    <property type="nucleotide sequence ID" value="NZ_MWQY01000002.1"/>
</dbReference>
<keyword evidence="1" id="KW-0556">Organic radical</keyword>
<evidence type="ECO:0000259" key="5">
    <source>
        <dbReference type="PROSITE" id="PS51554"/>
    </source>
</evidence>
<feature type="domain" description="Glycine radical" evidence="4">
    <location>
        <begin position="672"/>
        <end position="793"/>
    </location>
</feature>
<dbReference type="GO" id="GO:0005829">
    <property type="term" value="C:cytosol"/>
    <property type="evidence" value="ECO:0007669"/>
    <property type="project" value="TreeGrafter"/>
</dbReference>
<dbReference type="PANTHER" id="PTHR43641">
    <property type="entry name" value="FORMATE ACETYLTRANSFERASE 3-RELATED"/>
    <property type="match status" value="1"/>
</dbReference>
<protein>
    <recommendedName>
        <fullName evidence="8">Formate acetyltransferase</fullName>
    </recommendedName>
</protein>
<dbReference type="Pfam" id="PF01228">
    <property type="entry name" value="Gly_radical"/>
    <property type="match status" value="1"/>
</dbReference>
<proteinExistence type="predicted"/>